<sequence length="44" mass="5017">MRWRRKRWHEGIKIHNRKNGSRQTAGRAAALLLFCVENAAAAGN</sequence>
<comment type="caution">
    <text evidence="1">The sequence shown here is derived from an EMBL/GenBank/DDBJ whole genome shotgun (WGS) entry which is preliminary data.</text>
</comment>
<accession>C0CUS5</accession>
<dbReference type="AlphaFoldDB" id="C0CUS5"/>
<dbReference type="HOGENOM" id="CLU_3214233_0_0_9"/>
<organism evidence="1 2">
    <name type="scientific">[Clostridium] asparagiforme DSM 15981</name>
    <dbReference type="NCBI Taxonomy" id="518636"/>
    <lineage>
        <taxon>Bacteria</taxon>
        <taxon>Bacillati</taxon>
        <taxon>Bacillota</taxon>
        <taxon>Clostridia</taxon>
        <taxon>Lachnospirales</taxon>
        <taxon>Lachnospiraceae</taxon>
        <taxon>Enterocloster</taxon>
    </lineage>
</organism>
<dbReference type="Proteomes" id="UP000004756">
    <property type="component" value="Unassembled WGS sequence"/>
</dbReference>
<dbReference type="EMBL" id="ACCJ01000030">
    <property type="protein sequence ID" value="EEG57275.1"/>
    <property type="molecule type" value="Genomic_DNA"/>
</dbReference>
<gene>
    <name evidence="1" type="ORF">CLOSTASPAR_00767</name>
</gene>
<proteinExistence type="predicted"/>
<protein>
    <submittedName>
        <fullName evidence="1">Uncharacterized protein</fullName>
    </submittedName>
</protein>
<name>C0CUS5_9FIRM</name>
<keyword evidence="2" id="KW-1185">Reference proteome</keyword>
<reference evidence="1 2" key="1">
    <citation type="submission" date="2009-02" db="EMBL/GenBank/DDBJ databases">
        <title>Draft genome sequence of Clostridium asparagiforme (DSM 15981).</title>
        <authorList>
            <person name="Sudarsanam P."/>
            <person name="Ley R."/>
            <person name="Guruge J."/>
            <person name="Turnbaugh P.J."/>
            <person name="Mahowald M."/>
            <person name="Liep D."/>
            <person name="Gordon J."/>
        </authorList>
    </citation>
    <scope>NUCLEOTIDE SEQUENCE [LARGE SCALE GENOMIC DNA]</scope>
    <source>
        <strain evidence="1 2">DSM 15981</strain>
    </source>
</reference>
<evidence type="ECO:0000313" key="2">
    <source>
        <dbReference type="Proteomes" id="UP000004756"/>
    </source>
</evidence>
<evidence type="ECO:0000313" key="1">
    <source>
        <dbReference type="EMBL" id="EEG57275.1"/>
    </source>
</evidence>